<feature type="transmembrane region" description="Helical" evidence="11">
    <location>
        <begin position="90"/>
        <end position="112"/>
    </location>
</feature>
<dbReference type="STRING" id="31234.E3LY56"/>
<evidence type="ECO:0000256" key="9">
    <source>
        <dbReference type="ARBA" id="ARBA00023242"/>
    </source>
</evidence>
<keyword evidence="13" id="KW-1185">Reference proteome</keyword>
<dbReference type="FunCoup" id="E3LY56">
    <property type="interactions" value="2124"/>
</dbReference>
<dbReference type="GO" id="GO:0051783">
    <property type="term" value="P:regulation of nuclear division"/>
    <property type="evidence" value="ECO:0007669"/>
    <property type="project" value="EnsemblMetazoa"/>
</dbReference>
<dbReference type="OMA" id="NHPFFAI"/>
<keyword evidence="6 11" id="KW-1133">Transmembrane helix</keyword>
<gene>
    <name evidence="12" type="ORF">CRE_03977</name>
</gene>
<sequence length="154" mass="17383">MAARKLNEDPSAACEDLRFFERRLTEVITYMGPSCTRWRITIVVFAVIIGVIGSKYVTREVVGFFGYLADFTFVFQNIEQFETSISHFLFTTHLDFTICVCVGFLLFGLLGVHRRIVAPTIVARRCRDALAPFSLSCDHNGKLIVKPAVRSPTL</sequence>
<dbReference type="GO" id="GO:0031965">
    <property type="term" value="C:nuclear membrane"/>
    <property type="evidence" value="ECO:0007669"/>
    <property type="project" value="UniProtKB-SubCell"/>
</dbReference>
<reference evidence="12" key="1">
    <citation type="submission" date="2007-07" db="EMBL/GenBank/DDBJ databases">
        <title>PCAP assembly of the Caenorhabditis remanei genome.</title>
        <authorList>
            <consortium name="The Caenorhabditis remanei Sequencing Consortium"/>
            <person name="Wilson R.K."/>
        </authorList>
    </citation>
    <scope>NUCLEOTIDE SEQUENCE [LARGE SCALE GENOMIC DNA]</scope>
    <source>
        <strain evidence="12">PB4641</strain>
    </source>
</reference>
<dbReference type="GO" id="GO:0005737">
    <property type="term" value="C:cytoplasm"/>
    <property type="evidence" value="ECO:0007669"/>
    <property type="project" value="UniProtKB-SubCell"/>
</dbReference>
<evidence type="ECO:0000256" key="8">
    <source>
        <dbReference type="ARBA" id="ARBA00023136"/>
    </source>
</evidence>
<keyword evidence="8 11" id="KW-0472">Membrane</keyword>
<feature type="transmembrane region" description="Helical" evidence="11">
    <location>
        <begin position="36"/>
        <end position="54"/>
    </location>
</feature>
<keyword evidence="4" id="KW-0963">Cytoplasm</keyword>
<dbReference type="OrthoDB" id="5786980at2759"/>
<dbReference type="InParanoid" id="E3LY56"/>
<dbReference type="PANTHER" id="PTHR20996">
    <property type="entry name" value="NUCLEAR ENVELOPE PHOSPHATASE-REGULATORY SUBUNIT 1"/>
    <property type="match status" value="1"/>
</dbReference>
<dbReference type="Proteomes" id="UP000008281">
    <property type="component" value="Unassembled WGS sequence"/>
</dbReference>
<dbReference type="HOGENOM" id="CLU_138149_0_0_1"/>
<dbReference type="PANTHER" id="PTHR20996:SF1">
    <property type="entry name" value="NUCLEAR ENVELOPE PHOSPHATASE-REGULATORY SUBUNIT 1"/>
    <property type="match status" value="1"/>
</dbReference>
<dbReference type="eggNOG" id="KOG4606">
    <property type="taxonomic scope" value="Eukaryota"/>
</dbReference>
<dbReference type="AlphaFoldDB" id="E3LY56"/>
<protein>
    <recommendedName>
        <fullName evidence="10">Transmembrane protein 188</fullName>
    </recommendedName>
</protein>
<evidence type="ECO:0000256" key="6">
    <source>
        <dbReference type="ARBA" id="ARBA00022989"/>
    </source>
</evidence>
<evidence type="ECO:0000256" key="11">
    <source>
        <dbReference type="SAM" id="Phobius"/>
    </source>
</evidence>
<dbReference type="EMBL" id="DS268418">
    <property type="protein sequence ID" value="EFO84827.1"/>
    <property type="molecule type" value="Genomic_DNA"/>
</dbReference>
<evidence type="ECO:0000256" key="2">
    <source>
        <dbReference type="ARBA" id="ARBA00004496"/>
    </source>
</evidence>
<comment type="similarity">
    <text evidence="3">Belongs to the CNEP1R1 family.</text>
</comment>
<name>E3LY56_CAERE</name>
<keyword evidence="9" id="KW-0539">Nucleus</keyword>
<evidence type="ECO:0000256" key="10">
    <source>
        <dbReference type="ARBA" id="ARBA00030458"/>
    </source>
</evidence>
<evidence type="ECO:0000256" key="7">
    <source>
        <dbReference type="ARBA" id="ARBA00023098"/>
    </source>
</evidence>
<evidence type="ECO:0000256" key="3">
    <source>
        <dbReference type="ARBA" id="ARBA00010998"/>
    </source>
</evidence>
<organism evidence="13">
    <name type="scientific">Caenorhabditis remanei</name>
    <name type="common">Caenorhabditis vulgaris</name>
    <dbReference type="NCBI Taxonomy" id="31234"/>
    <lineage>
        <taxon>Eukaryota</taxon>
        <taxon>Metazoa</taxon>
        <taxon>Ecdysozoa</taxon>
        <taxon>Nematoda</taxon>
        <taxon>Chromadorea</taxon>
        <taxon>Rhabditida</taxon>
        <taxon>Rhabditina</taxon>
        <taxon>Rhabditomorpha</taxon>
        <taxon>Rhabditoidea</taxon>
        <taxon>Rhabditidae</taxon>
        <taxon>Peloderinae</taxon>
        <taxon>Caenorhabditis</taxon>
    </lineage>
</organism>
<proteinExistence type="inferred from homology"/>
<evidence type="ECO:0000256" key="1">
    <source>
        <dbReference type="ARBA" id="ARBA00004232"/>
    </source>
</evidence>
<comment type="subcellular location">
    <subcellularLocation>
        <location evidence="2">Cytoplasm</location>
    </subcellularLocation>
    <subcellularLocation>
        <location evidence="1">Nucleus membrane</location>
        <topology evidence="1">Multi-pass membrane protein</topology>
    </subcellularLocation>
</comment>
<evidence type="ECO:0000256" key="4">
    <source>
        <dbReference type="ARBA" id="ARBA00022490"/>
    </source>
</evidence>
<dbReference type="GO" id="GO:0006629">
    <property type="term" value="P:lipid metabolic process"/>
    <property type="evidence" value="ECO:0007669"/>
    <property type="project" value="UniProtKB-KW"/>
</dbReference>
<accession>E3LY56</accession>
<dbReference type="GO" id="GO:0071595">
    <property type="term" value="C:Nem1-Spo7 phosphatase complex"/>
    <property type="evidence" value="ECO:0007669"/>
    <property type="project" value="InterPro"/>
</dbReference>
<keyword evidence="7" id="KW-0443">Lipid metabolism</keyword>
<dbReference type="Pfam" id="PF09771">
    <property type="entry name" value="Tmemb_18A"/>
    <property type="match status" value="1"/>
</dbReference>
<evidence type="ECO:0000256" key="5">
    <source>
        <dbReference type="ARBA" id="ARBA00022692"/>
    </source>
</evidence>
<evidence type="ECO:0000313" key="12">
    <source>
        <dbReference type="EMBL" id="EFO84827.1"/>
    </source>
</evidence>
<keyword evidence="5 11" id="KW-0812">Transmembrane</keyword>
<dbReference type="InterPro" id="IPR019168">
    <property type="entry name" value="NEP1-R1"/>
</dbReference>
<evidence type="ECO:0000313" key="13">
    <source>
        <dbReference type="Proteomes" id="UP000008281"/>
    </source>
</evidence>